<dbReference type="Proteomes" id="UP001459277">
    <property type="component" value="Unassembled WGS sequence"/>
</dbReference>
<organism evidence="1 2">
    <name type="scientific">Lithocarpus litseifolius</name>
    <dbReference type="NCBI Taxonomy" id="425828"/>
    <lineage>
        <taxon>Eukaryota</taxon>
        <taxon>Viridiplantae</taxon>
        <taxon>Streptophyta</taxon>
        <taxon>Embryophyta</taxon>
        <taxon>Tracheophyta</taxon>
        <taxon>Spermatophyta</taxon>
        <taxon>Magnoliopsida</taxon>
        <taxon>eudicotyledons</taxon>
        <taxon>Gunneridae</taxon>
        <taxon>Pentapetalae</taxon>
        <taxon>rosids</taxon>
        <taxon>fabids</taxon>
        <taxon>Fagales</taxon>
        <taxon>Fagaceae</taxon>
        <taxon>Lithocarpus</taxon>
    </lineage>
</organism>
<dbReference type="InterPro" id="IPR006912">
    <property type="entry name" value="Harbinger_derived_prot"/>
</dbReference>
<dbReference type="AlphaFoldDB" id="A0AAW2D360"/>
<dbReference type="PANTHER" id="PTHR47150">
    <property type="entry name" value="OS12G0169200 PROTEIN"/>
    <property type="match status" value="1"/>
</dbReference>
<dbReference type="Pfam" id="PF04827">
    <property type="entry name" value="Plant_tran"/>
    <property type="match status" value="1"/>
</dbReference>
<sequence length="237" mass="27063">MIAAIRMLAYGVSTDFMDEYLRIGVSTTIKSLKQFVKVVVSIFFEEYLRSPNNNDIARLLAVGQHRGFPGMLGSIDCMHWKWKNCPSKWKGQYIGHTRDPTIILEIVASYDLWIWYAFCGLPGSHNDINVLEWSSVFFELAEACAPPVNYSINGNDYSMGYYLAVMSDILTLEQMTLIMIKSIIVDPNWCHIIPLVTLCSSLNVIIPLEIEEFVLNFKRISLSIFGNFKASRRNLEI</sequence>
<name>A0AAW2D360_9ROSI</name>
<dbReference type="EMBL" id="JAZDWU010000004">
    <property type="protein sequence ID" value="KAL0004138.1"/>
    <property type="molecule type" value="Genomic_DNA"/>
</dbReference>
<keyword evidence="2" id="KW-1185">Reference proteome</keyword>
<evidence type="ECO:0000313" key="2">
    <source>
        <dbReference type="Proteomes" id="UP001459277"/>
    </source>
</evidence>
<reference evidence="1 2" key="1">
    <citation type="submission" date="2024-01" db="EMBL/GenBank/DDBJ databases">
        <title>A telomere-to-telomere, gap-free genome of sweet tea (Lithocarpus litseifolius).</title>
        <authorList>
            <person name="Zhou J."/>
        </authorList>
    </citation>
    <scope>NUCLEOTIDE SEQUENCE [LARGE SCALE GENOMIC DNA]</scope>
    <source>
        <strain evidence="1">Zhou-2022a</strain>
        <tissue evidence="1">Leaf</tissue>
    </source>
</reference>
<protein>
    <recommendedName>
        <fullName evidence="3">Nuclease HARBI1</fullName>
    </recommendedName>
</protein>
<gene>
    <name evidence="1" type="ORF">SO802_011699</name>
</gene>
<evidence type="ECO:0000313" key="1">
    <source>
        <dbReference type="EMBL" id="KAL0004138.1"/>
    </source>
</evidence>
<comment type="caution">
    <text evidence="1">The sequence shown here is derived from an EMBL/GenBank/DDBJ whole genome shotgun (WGS) entry which is preliminary data.</text>
</comment>
<proteinExistence type="predicted"/>
<accession>A0AAW2D360</accession>
<evidence type="ECO:0008006" key="3">
    <source>
        <dbReference type="Google" id="ProtNLM"/>
    </source>
</evidence>
<dbReference type="PANTHER" id="PTHR47150:SF7">
    <property type="entry name" value="NUCLEASE"/>
    <property type="match status" value="1"/>
</dbReference>